<organism evidence="8">
    <name type="scientific">uncultured Eubacteriales bacterium</name>
    <dbReference type="NCBI Taxonomy" id="172733"/>
    <lineage>
        <taxon>Bacteria</taxon>
        <taxon>Bacillati</taxon>
        <taxon>Bacillota</taxon>
        <taxon>Clostridia</taxon>
        <taxon>Eubacteriales</taxon>
        <taxon>environmental samples</taxon>
    </lineage>
</organism>
<accession>A0A212IXA5</accession>
<evidence type="ECO:0000256" key="3">
    <source>
        <dbReference type="ARBA" id="ARBA00023268"/>
    </source>
</evidence>
<dbReference type="Gene3D" id="3.90.550.10">
    <property type="entry name" value="Spore Coat Polysaccharide Biosynthesis Protein SpsA, Chain A"/>
    <property type="match status" value="1"/>
</dbReference>
<reference evidence="8" key="1">
    <citation type="submission" date="2016-04" db="EMBL/GenBank/DDBJ databases">
        <authorList>
            <person name="Evans L.H."/>
            <person name="Alamgir A."/>
            <person name="Owens N."/>
            <person name="Weber N.D."/>
            <person name="Virtaneva K."/>
            <person name="Barbian K."/>
            <person name="Babar A."/>
            <person name="Rosenke K."/>
        </authorList>
    </citation>
    <scope>NUCLEOTIDE SEQUENCE</scope>
    <source>
        <strain evidence="8">86</strain>
    </source>
</reference>
<evidence type="ECO:0000256" key="2">
    <source>
        <dbReference type="ARBA" id="ARBA00022695"/>
    </source>
</evidence>
<proteinExistence type="predicted"/>
<gene>
    <name evidence="8" type="ORF">KL86CLO1_10175</name>
</gene>
<keyword evidence="1 8" id="KW-0808">Transferase</keyword>
<keyword evidence="4" id="KW-0012">Acyltransferase</keyword>
<sequence length="449" mass="48300">MLIIVLAAGNGAKFFPYDATVSKTLRKAADIPLLLWNVRALRSLTDAPIRVMVRSQDAGAVRTVLDGCGETQVCPVETSGTAESMLLGMGEDEYEEYLVLYGDTVVDPGDLHALLEQPSPTALVYPLRESARNHIACALADGVLGRVGAHDRGGAMTHFFAGFRLGGGFRSALERTPSYFPQVKVGVSVPCEPYLEAALSGCGPIRALEGKGWCFDVDKPWHLMEANAFLVSLRCGALRENMLSPGSRIDSTAQVDGYVSLGRGSVLGKNVRVYGSLVVGEDTVIDNGAVFMGNCVIGNRCTVRNYCQIYDGCAIGDDCVVDHCVELLGGILMDKVYLSHYGEFYGCIGSYSDLGAGTVCGTLRFDDRETPQQVNGRREPGEHPFFSATYLGDYVRTGVHAIFMPGAKVGSGSIIGPGVIVEHDVPHGVRLSVRQALEQDSWGPERYGW</sequence>
<dbReference type="InterPro" id="IPR029044">
    <property type="entry name" value="Nucleotide-diphossugar_trans"/>
</dbReference>
<keyword evidence="3" id="KW-0511">Multifunctional enzyme</keyword>
<evidence type="ECO:0000256" key="4">
    <source>
        <dbReference type="ARBA" id="ARBA00023315"/>
    </source>
</evidence>
<dbReference type="InterPro" id="IPR011004">
    <property type="entry name" value="Trimer_LpxA-like_sf"/>
</dbReference>
<evidence type="ECO:0000313" key="8">
    <source>
        <dbReference type="EMBL" id="SBV91863.1"/>
    </source>
</evidence>
<dbReference type="PANTHER" id="PTHR43584">
    <property type="entry name" value="NUCLEOTIDYL TRANSFERASE"/>
    <property type="match status" value="1"/>
</dbReference>
<dbReference type="PANTHER" id="PTHR43584:SF8">
    <property type="entry name" value="N-ACETYLMURAMATE ALPHA-1-PHOSPHATE URIDYLYLTRANSFERASE"/>
    <property type="match status" value="1"/>
</dbReference>
<dbReference type="AlphaFoldDB" id="A0A212IXA5"/>
<evidence type="ECO:0000259" key="7">
    <source>
        <dbReference type="Pfam" id="PF25087"/>
    </source>
</evidence>
<evidence type="ECO:0000256" key="1">
    <source>
        <dbReference type="ARBA" id="ARBA00022679"/>
    </source>
</evidence>
<name>A0A212IXA5_9FIRM</name>
<dbReference type="Gene3D" id="2.160.10.10">
    <property type="entry name" value="Hexapeptide repeat proteins"/>
    <property type="match status" value="1"/>
</dbReference>
<dbReference type="InterPro" id="IPR056729">
    <property type="entry name" value="GMPPB_C"/>
</dbReference>
<feature type="domain" description="Mannose-1-phosphate guanyltransferase C-terminal" evidence="7">
    <location>
        <begin position="242"/>
        <end position="332"/>
    </location>
</feature>
<evidence type="ECO:0000256" key="5">
    <source>
        <dbReference type="ARBA" id="ARBA00048247"/>
    </source>
</evidence>
<dbReference type="Pfam" id="PF25087">
    <property type="entry name" value="GMPPB_C"/>
    <property type="match status" value="1"/>
</dbReference>
<dbReference type="EMBL" id="FLUN01000001">
    <property type="protein sequence ID" value="SBV91863.1"/>
    <property type="molecule type" value="Genomic_DNA"/>
</dbReference>
<evidence type="ECO:0000256" key="6">
    <source>
        <dbReference type="ARBA" id="ARBA00048493"/>
    </source>
</evidence>
<dbReference type="InterPro" id="IPR050065">
    <property type="entry name" value="GlmU-like"/>
</dbReference>
<keyword evidence="2" id="KW-0548">Nucleotidyltransferase</keyword>
<dbReference type="SUPFAM" id="SSF51161">
    <property type="entry name" value="Trimeric LpxA-like enzymes"/>
    <property type="match status" value="1"/>
</dbReference>
<dbReference type="GO" id="GO:0019134">
    <property type="term" value="F:glucosamine-1-phosphate N-acetyltransferase activity"/>
    <property type="evidence" value="ECO:0007669"/>
    <property type="project" value="UniProtKB-EC"/>
</dbReference>
<comment type="catalytic activity">
    <reaction evidence="6">
        <text>N-acetyl-alpha-D-glucosamine 1-phosphate + UTP + H(+) = UDP-N-acetyl-alpha-D-glucosamine + diphosphate</text>
        <dbReference type="Rhea" id="RHEA:13509"/>
        <dbReference type="ChEBI" id="CHEBI:15378"/>
        <dbReference type="ChEBI" id="CHEBI:33019"/>
        <dbReference type="ChEBI" id="CHEBI:46398"/>
        <dbReference type="ChEBI" id="CHEBI:57705"/>
        <dbReference type="ChEBI" id="CHEBI:57776"/>
        <dbReference type="EC" id="2.7.7.23"/>
    </reaction>
</comment>
<comment type="catalytic activity">
    <reaction evidence="5">
        <text>alpha-D-glucosamine 1-phosphate + acetyl-CoA = N-acetyl-alpha-D-glucosamine 1-phosphate + CoA + H(+)</text>
        <dbReference type="Rhea" id="RHEA:13725"/>
        <dbReference type="ChEBI" id="CHEBI:15378"/>
        <dbReference type="ChEBI" id="CHEBI:57287"/>
        <dbReference type="ChEBI" id="CHEBI:57288"/>
        <dbReference type="ChEBI" id="CHEBI:57776"/>
        <dbReference type="ChEBI" id="CHEBI:58516"/>
        <dbReference type="EC" id="2.3.1.157"/>
    </reaction>
</comment>
<protein>
    <submittedName>
        <fullName evidence="8">Bacterial transferase hexapeptide repeat protein</fullName>
    </submittedName>
</protein>
<dbReference type="SUPFAM" id="SSF53448">
    <property type="entry name" value="Nucleotide-diphospho-sugar transferases"/>
    <property type="match status" value="1"/>
</dbReference>
<dbReference type="GO" id="GO:0003977">
    <property type="term" value="F:UDP-N-acetylglucosamine diphosphorylase activity"/>
    <property type="evidence" value="ECO:0007669"/>
    <property type="project" value="UniProtKB-EC"/>
</dbReference>